<protein>
    <submittedName>
        <fullName evidence="5">ABC transporter ATP-binding protein</fullName>
    </submittedName>
</protein>
<dbReference type="CDD" id="cd03225">
    <property type="entry name" value="ABC_cobalt_CbiO_domain1"/>
    <property type="match status" value="1"/>
</dbReference>
<evidence type="ECO:0000313" key="6">
    <source>
        <dbReference type="Proteomes" id="UP001501057"/>
    </source>
</evidence>
<evidence type="ECO:0000259" key="4">
    <source>
        <dbReference type="PROSITE" id="PS50893"/>
    </source>
</evidence>
<dbReference type="PANTHER" id="PTHR43158:SF2">
    <property type="entry name" value="SKFA PEPTIDE EXPORT ATP-BINDING PROTEIN SKFE"/>
    <property type="match status" value="1"/>
</dbReference>
<dbReference type="Gene3D" id="3.40.50.300">
    <property type="entry name" value="P-loop containing nucleotide triphosphate hydrolases"/>
    <property type="match status" value="1"/>
</dbReference>
<dbReference type="Pfam" id="PF00005">
    <property type="entry name" value="ABC_tran"/>
    <property type="match status" value="1"/>
</dbReference>
<feature type="domain" description="ABC transporter" evidence="4">
    <location>
        <begin position="6"/>
        <end position="209"/>
    </location>
</feature>
<keyword evidence="2" id="KW-0547">Nucleotide-binding</keyword>
<dbReference type="InterPro" id="IPR027417">
    <property type="entry name" value="P-loop_NTPase"/>
</dbReference>
<keyword evidence="1" id="KW-0813">Transport</keyword>
<dbReference type="SMART" id="SM00382">
    <property type="entry name" value="AAA"/>
    <property type="match status" value="1"/>
</dbReference>
<accession>A0ABP4VQ69</accession>
<reference evidence="6" key="1">
    <citation type="journal article" date="2019" name="Int. J. Syst. Evol. Microbiol.">
        <title>The Global Catalogue of Microorganisms (GCM) 10K type strain sequencing project: providing services to taxonomists for standard genome sequencing and annotation.</title>
        <authorList>
            <consortium name="The Broad Institute Genomics Platform"/>
            <consortium name="The Broad Institute Genome Sequencing Center for Infectious Disease"/>
            <person name="Wu L."/>
            <person name="Ma J."/>
        </authorList>
    </citation>
    <scope>NUCLEOTIDE SEQUENCE [LARGE SCALE GENOMIC DNA]</scope>
    <source>
        <strain evidence="6">JCM 13518</strain>
    </source>
</reference>
<keyword evidence="6" id="KW-1185">Reference proteome</keyword>
<dbReference type="InterPro" id="IPR017871">
    <property type="entry name" value="ABC_transporter-like_CS"/>
</dbReference>
<evidence type="ECO:0000256" key="3">
    <source>
        <dbReference type="ARBA" id="ARBA00022840"/>
    </source>
</evidence>
<dbReference type="SUPFAM" id="SSF52540">
    <property type="entry name" value="P-loop containing nucleoside triphosphate hydrolases"/>
    <property type="match status" value="1"/>
</dbReference>
<dbReference type="PANTHER" id="PTHR43158">
    <property type="entry name" value="SKFA PEPTIDE EXPORT ATP-BINDING PROTEIN SKFE"/>
    <property type="match status" value="1"/>
</dbReference>
<dbReference type="RefSeq" id="WP_344198245.1">
    <property type="nucleotide sequence ID" value="NZ_BAAAME010000002.1"/>
</dbReference>
<dbReference type="PROSITE" id="PS50893">
    <property type="entry name" value="ABC_TRANSPORTER_2"/>
    <property type="match status" value="1"/>
</dbReference>
<comment type="caution">
    <text evidence="5">The sequence shown here is derived from an EMBL/GenBank/DDBJ whole genome shotgun (WGS) entry which is preliminary data.</text>
</comment>
<proteinExistence type="predicted"/>
<dbReference type="GO" id="GO:0005524">
    <property type="term" value="F:ATP binding"/>
    <property type="evidence" value="ECO:0007669"/>
    <property type="project" value="UniProtKB-KW"/>
</dbReference>
<gene>
    <name evidence="5" type="ORF">GCM10009710_09340</name>
</gene>
<organism evidence="5 6">
    <name type="scientific">Aeromicrobium alkaliterrae</name>
    <dbReference type="NCBI Taxonomy" id="302168"/>
    <lineage>
        <taxon>Bacteria</taxon>
        <taxon>Bacillati</taxon>
        <taxon>Actinomycetota</taxon>
        <taxon>Actinomycetes</taxon>
        <taxon>Propionibacteriales</taxon>
        <taxon>Nocardioidaceae</taxon>
        <taxon>Aeromicrobium</taxon>
    </lineage>
</organism>
<keyword evidence="3 5" id="KW-0067">ATP-binding</keyword>
<name>A0ABP4VQ69_9ACTN</name>
<dbReference type="EMBL" id="BAAAME010000002">
    <property type="protein sequence ID" value="GAA1730875.1"/>
    <property type="molecule type" value="Genomic_DNA"/>
</dbReference>
<dbReference type="InterPro" id="IPR015856">
    <property type="entry name" value="ABC_transpr_CbiO/EcfA_su"/>
</dbReference>
<dbReference type="Proteomes" id="UP001501057">
    <property type="component" value="Unassembled WGS sequence"/>
</dbReference>
<evidence type="ECO:0000256" key="2">
    <source>
        <dbReference type="ARBA" id="ARBA00022741"/>
    </source>
</evidence>
<sequence length="209" mass="22549">MDESTISSHEATVQIGDTTLLRPTSFAALAGELWCLTGPNGSGKTTLLRALGGRLTLTAGSCHLAGRPVDPNQPSQRRLLAALVEPIPVARDLTVAEQISMVAASWFGGGSESRERTSTMLEELGLNDLRDRFPHELSAGQLQLFGLALVLVRPSDVLLLDEPERHLDSARTDRLAELLVRRTQTGTTVIAATHEPRLVEAAHHRLALV</sequence>
<evidence type="ECO:0000256" key="1">
    <source>
        <dbReference type="ARBA" id="ARBA00022448"/>
    </source>
</evidence>
<dbReference type="InterPro" id="IPR003593">
    <property type="entry name" value="AAA+_ATPase"/>
</dbReference>
<evidence type="ECO:0000313" key="5">
    <source>
        <dbReference type="EMBL" id="GAA1730875.1"/>
    </source>
</evidence>
<dbReference type="InterPro" id="IPR003439">
    <property type="entry name" value="ABC_transporter-like_ATP-bd"/>
</dbReference>
<dbReference type="PROSITE" id="PS00211">
    <property type="entry name" value="ABC_TRANSPORTER_1"/>
    <property type="match status" value="1"/>
</dbReference>